<proteinExistence type="predicted"/>
<dbReference type="OrthoDB" id="2552414at2759"/>
<protein>
    <submittedName>
        <fullName evidence="2">Uncharacterized protein</fullName>
    </submittedName>
</protein>
<keyword evidence="3" id="KW-1185">Reference proteome</keyword>
<accession>A0A317XWQ7</accession>
<evidence type="ECO:0000313" key="3">
    <source>
        <dbReference type="Proteomes" id="UP000246740"/>
    </source>
</evidence>
<name>A0A317XWQ7_9BASI</name>
<feature type="compositionally biased region" description="Basic and acidic residues" evidence="1">
    <location>
        <begin position="281"/>
        <end position="293"/>
    </location>
</feature>
<dbReference type="InParanoid" id="A0A317XWQ7"/>
<feature type="region of interest" description="Disordered" evidence="1">
    <location>
        <begin position="269"/>
        <end position="349"/>
    </location>
</feature>
<organism evidence="2 3">
    <name type="scientific">Testicularia cyperi</name>
    <dbReference type="NCBI Taxonomy" id="1882483"/>
    <lineage>
        <taxon>Eukaryota</taxon>
        <taxon>Fungi</taxon>
        <taxon>Dikarya</taxon>
        <taxon>Basidiomycota</taxon>
        <taxon>Ustilaginomycotina</taxon>
        <taxon>Ustilaginomycetes</taxon>
        <taxon>Ustilaginales</taxon>
        <taxon>Anthracoideaceae</taxon>
        <taxon>Testicularia</taxon>
    </lineage>
</organism>
<dbReference type="AlphaFoldDB" id="A0A317XWQ7"/>
<reference evidence="2 3" key="1">
    <citation type="journal article" date="2018" name="Mol. Biol. Evol.">
        <title>Broad Genomic Sampling Reveals a Smut Pathogenic Ancestry of the Fungal Clade Ustilaginomycotina.</title>
        <authorList>
            <person name="Kijpornyongpan T."/>
            <person name="Mondo S.J."/>
            <person name="Barry K."/>
            <person name="Sandor L."/>
            <person name="Lee J."/>
            <person name="Lipzen A."/>
            <person name="Pangilinan J."/>
            <person name="LaButti K."/>
            <person name="Hainaut M."/>
            <person name="Henrissat B."/>
            <person name="Grigoriev I.V."/>
            <person name="Spatafora J.W."/>
            <person name="Aime M.C."/>
        </authorList>
    </citation>
    <scope>NUCLEOTIDE SEQUENCE [LARGE SCALE GENOMIC DNA]</scope>
    <source>
        <strain evidence="2 3">MCA 3645</strain>
    </source>
</reference>
<evidence type="ECO:0000313" key="2">
    <source>
        <dbReference type="EMBL" id="PWZ01759.1"/>
    </source>
</evidence>
<evidence type="ECO:0000256" key="1">
    <source>
        <dbReference type="SAM" id="MobiDB-lite"/>
    </source>
</evidence>
<sequence>MSALLRLATPAGVRSVALSPIRVLHQASQRSATACVSRSFCVSAKTLNDAEPQVSTDTSNASSDKKRVETDPFRYLMRESSLPEAPPSSASELADEQLSFLPVVYPALASGHWRLPPADVTLPQVLDNRRSKSMIPETYQLAYWAYRSFDFKTAFFVRKFSVAVNTVLDEKFIRVKPIILTSVADNRVVVGLPCQPGLKIEGPGKDAGRAIVDLIKRSRELEEGHPEATTAAHKFREIYTGYGFLTTVQKFNLEVHNIFRAIREQEKNFKQNSAASPIRTPRTERRYAGHKTADATTKSPDDPSLPEAGTFVAQDGDSKSAEQDESLADHVPFPTPSAEEMGENKPTHS</sequence>
<dbReference type="Proteomes" id="UP000246740">
    <property type="component" value="Unassembled WGS sequence"/>
</dbReference>
<dbReference type="EMBL" id="KZ819190">
    <property type="protein sequence ID" value="PWZ01759.1"/>
    <property type="molecule type" value="Genomic_DNA"/>
</dbReference>
<gene>
    <name evidence="2" type="ORF">BCV70DRAFT_199190</name>
</gene>